<evidence type="ECO:0000313" key="9">
    <source>
        <dbReference type="Proteomes" id="UP001054252"/>
    </source>
</evidence>
<evidence type="ECO:0000256" key="2">
    <source>
        <dbReference type="ARBA" id="ARBA00022692"/>
    </source>
</evidence>
<comment type="subcellular location">
    <subcellularLocation>
        <location evidence="1">Membrane</location>
        <topology evidence="1">Single-pass membrane protein</topology>
    </subcellularLocation>
</comment>
<evidence type="ECO:0000256" key="4">
    <source>
        <dbReference type="ARBA" id="ARBA00022989"/>
    </source>
</evidence>
<protein>
    <recommendedName>
        <fullName evidence="7">Wall-associated receptor kinase galacturonan-binding domain-containing protein</fullName>
    </recommendedName>
</protein>
<dbReference type="GO" id="GO:0016020">
    <property type="term" value="C:membrane"/>
    <property type="evidence" value="ECO:0007669"/>
    <property type="project" value="UniProtKB-SubCell"/>
</dbReference>
<dbReference type="EMBL" id="BPVZ01000245">
    <property type="protein sequence ID" value="GKV48090.1"/>
    <property type="molecule type" value="Genomic_DNA"/>
</dbReference>
<dbReference type="AlphaFoldDB" id="A0AAV5MEY4"/>
<reference evidence="8 9" key="1">
    <citation type="journal article" date="2021" name="Commun. Biol.">
        <title>The genome of Shorea leprosula (Dipterocarpaceae) highlights the ecological relevance of drought in aseasonal tropical rainforests.</title>
        <authorList>
            <person name="Ng K.K.S."/>
            <person name="Kobayashi M.J."/>
            <person name="Fawcett J.A."/>
            <person name="Hatakeyama M."/>
            <person name="Paape T."/>
            <person name="Ng C.H."/>
            <person name="Ang C.C."/>
            <person name="Tnah L.H."/>
            <person name="Lee C.T."/>
            <person name="Nishiyama T."/>
            <person name="Sese J."/>
            <person name="O'Brien M.J."/>
            <person name="Copetti D."/>
            <person name="Mohd Noor M.I."/>
            <person name="Ong R.C."/>
            <person name="Putra M."/>
            <person name="Sireger I.Z."/>
            <person name="Indrioko S."/>
            <person name="Kosugi Y."/>
            <person name="Izuno A."/>
            <person name="Isagi Y."/>
            <person name="Lee S.L."/>
            <person name="Shimizu K.K."/>
        </authorList>
    </citation>
    <scope>NUCLEOTIDE SEQUENCE [LARGE SCALE GENOMIC DNA]</scope>
    <source>
        <strain evidence="8">214</strain>
    </source>
</reference>
<gene>
    <name evidence="8" type="ORF">SLEP1_g54926</name>
</gene>
<comment type="caution">
    <text evidence="8">The sequence shown here is derived from an EMBL/GenBank/DDBJ whole genome shotgun (WGS) entry which is preliminary data.</text>
</comment>
<keyword evidence="3 6" id="KW-0732">Signal</keyword>
<proteinExistence type="predicted"/>
<evidence type="ECO:0000256" key="3">
    <source>
        <dbReference type="ARBA" id="ARBA00022729"/>
    </source>
</evidence>
<evidence type="ECO:0000259" key="7">
    <source>
        <dbReference type="Pfam" id="PF13947"/>
    </source>
</evidence>
<sequence>MPSPGLIFVALLLLALIHETCSAKDKHYCPPSSCGNNSNISYPFRLNTDSHNSCGMTADPVYTLFCENNLTVLYSDQSRKFYVKAINYDNQTIRVADASFEEGSCYIPQYSWDVSNFSTFQQDYYYYYYYYYYAYGVYFWEDVLFVSCRNLVSDPLYVEAPACINDSSFSTPYRPKSEGKRYYYVKIGGTTLLELKPSCRIELTALTPFIREKNYENLSYLDIHHWLAYGIELSWRYVSCGETDSSYINKENHCVSYLPSVPVPVPFPADHGSRAYEVFDRAVNLLSHYLPCEYL</sequence>
<evidence type="ECO:0000256" key="5">
    <source>
        <dbReference type="ARBA" id="ARBA00023136"/>
    </source>
</evidence>
<feature type="signal peptide" evidence="6">
    <location>
        <begin position="1"/>
        <end position="22"/>
    </location>
</feature>
<keyword evidence="2" id="KW-0812">Transmembrane</keyword>
<organism evidence="8 9">
    <name type="scientific">Rubroshorea leprosula</name>
    <dbReference type="NCBI Taxonomy" id="152421"/>
    <lineage>
        <taxon>Eukaryota</taxon>
        <taxon>Viridiplantae</taxon>
        <taxon>Streptophyta</taxon>
        <taxon>Embryophyta</taxon>
        <taxon>Tracheophyta</taxon>
        <taxon>Spermatophyta</taxon>
        <taxon>Magnoliopsida</taxon>
        <taxon>eudicotyledons</taxon>
        <taxon>Gunneridae</taxon>
        <taxon>Pentapetalae</taxon>
        <taxon>rosids</taxon>
        <taxon>malvids</taxon>
        <taxon>Malvales</taxon>
        <taxon>Dipterocarpaceae</taxon>
        <taxon>Rubroshorea</taxon>
    </lineage>
</organism>
<name>A0AAV5MEY4_9ROSI</name>
<keyword evidence="5" id="KW-0472">Membrane</keyword>
<dbReference type="InterPro" id="IPR025287">
    <property type="entry name" value="WAK_GUB"/>
</dbReference>
<dbReference type="PANTHER" id="PTHR33138">
    <property type="entry name" value="OS01G0690200 PROTEIN"/>
    <property type="match status" value="1"/>
</dbReference>
<feature type="domain" description="Wall-associated receptor kinase galacturonan-binding" evidence="7">
    <location>
        <begin position="29"/>
        <end position="97"/>
    </location>
</feature>
<dbReference type="PANTHER" id="PTHR33138:SF30">
    <property type="entry name" value="LEAF RUST 10 DISEASE-RESISTANCE LOCUS RECEPTOR-LIKE PROTEIN KINASE-LIKE 2.7"/>
    <property type="match status" value="1"/>
</dbReference>
<dbReference type="Pfam" id="PF13947">
    <property type="entry name" value="GUB_WAK_bind"/>
    <property type="match status" value="1"/>
</dbReference>
<dbReference type="Proteomes" id="UP001054252">
    <property type="component" value="Unassembled WGS sequence"/>
</dbReference>
<dbReference type="GO" id="GO:0030247">
    <property type="term" value="F:polysaccharide binding"/>
    <property type="evidence" value="ECO:0007669"/>
    <property type="project" value="InterPro"/>
</dbReference>
<feature type="chain" id="PRO_5043349480" description="Wall-associated receptor kinase galacturonan-binding domain-containing protein" evidence="6">
    <location>
        <begin position="23"/>
        <end position="295"/>
    </location>
</feature>
<keyword evidence="9" id="KW-1185">Reference proteome</keyword>
<evidence type="ECO:0000256" key="1">
    <source>
        <dbReference type="ARBA" id="ARBA00004167"/>
    </source>
</evidence>
<accession>A0AAV5MEY4</accession>
<keyword evidence="4" id="KW-1133">Transmembrane helix</keyword>
<evidence type="ECO:0000256" key="6">
    <source>
        <dbReference type="SAM" id="SignalP"/>
    </source>
</evidence>
<evidence type="ECO:0000313" key="8">
    <source>
        <dbReference type="EMBL" id="GKV48090.1"/>
    </source>
</evidence>